<dbReference type="AlphaFoldDB" id="A0A429K1E4"/>
<sequence length="172" mass="18803">MALPSKLKLSNLYNEGNSYLGQTGEVTLPKLGRKLENWRGGGLNGNVKVDLGLSDDAIEMTWKLGGIDKLVLQQFGAETISAIGLRFAGSYQRDDTGEDTAVEIVIRGRHEEIDFGNAKAGDDTEITVKTIWSYYKLTIDGEVVIEIDIPGIKENVGGVDRLEKHRANIGLI</sequence>
<dbReference type="Pfam" id="PF04985">
    <property type="entry name" value="Phage_tube"/>
    <property type="match status" value="1"/>
</dbReference>
<dbReference type="NCBIfam" id="TIGR01611">
    <property type="entry name" value="tail_tube"/>
    <property type="match status" value="1"/>
</dbReference>
<name>A0A429K1E4_9GAMM</name>
<evidence type="ECO:0000313" key="1">
    <source>
        <dbReference type="EMBL" id="RSO57725.1"/>
    </source>
</evidence>
<gene>
    <name evidence="1" type="ORF">EA756_09600</name>
</gene>
<reference evidence="1 2" key="1">
    <citation type="submission" date="2018-10" db="EMBL/GenBank/DDBJ databases">
        <title>GWAS and RNA-Seq identify cryptic mechanisms of antimicrobial resistance in Acinetobacter baumannii.</title>
        <authorList>
            <person name="Sahl J.W."/>
        </authorList>
    </citation>
    <scope>NUCLEOTIDE SEQUENCE [LARGE SCALE GENOMIC DNA]</scope>
    <source>
        <strain evidence="1 2">TG41018</strain>
    </source>
</reference>
<evidence type="ECO:0000313" key="2">
    <source>
        <dbReference type="Proteomes" id="UP000276905"/>
    </source>
</evidence>
<comment type="caution">
    <text evidence="1">The sequence shown here is derived from an EMBL/GenBank/DDBJ whole genome shotgun (WGS) entry which is preliminary data.</text>
</comment>
<proteinExistence type="predicted"/>
<dbReference type="EMBL" id="RFES01000005">
    <property type="protein sequence ID" value="RSO57725.1"/>
    <property type="molecule type" value="Genomic_DNA"/>
</dbReference>
<dbReference type="Proteomes" id="UP000276905">
    <property type="component" value="Unassembled WGS sequence"/>
</dbReference>
<dbReference type="RefSeq" id="WP_086223575.1">
    <property type="nucleotide sequence ID" value="NZ_RFES01000005.1"/>
</dbReference>
<dbReference type="InterPro" id="IPR006498">
    <property type="entry name" value="Tail_tube"/>
</dbReference>
<accession>A0A429K1E4</accession>
<protein>
    <submittedName>
        <fullName evidence="1">Phage major tail tube protein</fullName>
    </submittedName>
</protein>
<organism evidence="1 2">
    <name type="scientific">Acinetobacter lactucae</name>
    <dbReference type="NCBI Taxonomy" id="1785128"/>
    <lineage>
        <taxon>Bacteria</taxon>
        <taxon>Pseudomonadati</taxon>
        <taxon>Pseudomonadota</taxon>
        <taxon>Gammaproteobacteria</taxon>
        <taxon>Moraxellales</taxon>
        <taxon>Moraxellaceae</taxon>
        <taxon>Acinetobacter</taxon>
        <taxon>Acinetobacter calcoaceticus/baumannii complex</taxon>
    </lineage>
</organism>